<evidence type="ECO:0000313" key="1">
    <source>
        <dbReference type="EMBL" id="MEC5425364.1"/>
    </source>
</evidence>
<gene>
    <name evidence="1" type="ORF">QGM71_17930</name>
</gene>
<organism evidence="1 2">
    <name type="scientific">Virgibacillus tibetensis</name>
    <dbReference type="NCBI Taxonomy" id="3042313"/>
    <lineage>
        <taxon>Bacteria</taxon>
        <taxon>Bacillati</taxon>
        <taxon>Bacillota</taxon>
        <taxon>Bacilli</taxon>
        <taxon>Bacillales</taxon>
        <taxon>Bacillaceae</taxon>
        <taxon>Virgibacillus</taxon>
    </lineage>
</organism>
<evidence type="ECO:0000313" key="2">
    <source>
        <dbReference type="Proteomes" id="UP001335737"/>
    </source>
</evidence>
<protein>
    <submittedName>
        <fullName evidence="1">Uncharacterized protein</fullName>
    </submittedName>
</protein>
<keyword evidence="2" id="KW-1185">Reference proteome</keyword>
<dbReference type="EMBL" id="JARZFX010000013">
    <property type="protein sequence ID" value="MEC5425364.1"/>
    <property type="molecule type" value="Genomic_DNA"/>
</dbReference>
<dbReference type="RefSeq" id="WP_327608907.1">
    <property type="nucleotide sequence ID" value="NZ_JARZFX010000013.1"/>
</dbReference>
<reference evidence="1 2" key="1">
    <citation type="journal article" date="2024" name="Int. J. Syst. Evol. Microbiol.">
        <title>Virgibacillus tibetensis sp. nov., isolated from salt lake on the Tibetan Plateau of China.</title>
        <authorList>
            <person name="Phurbu D."/>
            <person name="Liu Z.-X."/>
            <person name="Wang R."/>
            <person name="Zheng Y.-Y."/>
            <person name="Liu H.-C."/>
            <person name="Zhou Y.-G."/>
            <person name="Yu Y.-J."/>
            <person name="Li A.-H."/>
        </authorList>
    </citation>
    <scope>NUCLEOTIDE SEQUENCE [LARGE SCALE GENOMIC DNA]</scope>
    <source>
        <strain evidence="1 2">C22-A2</strain>
    </source>
</reference>
<comment type="caution">
    <text evidence="1">The sequence shown here is derived from an EMBL/GenBank/DDBJ whole genome shotgun (WGS) entry which is preliminary data.</text>
</comment>
<accession>A0ABU6KKG5</accession>
<name>A0ABU6KKG5_9BACI</name>
<dbReference type="Proteomes" id="UP001335737">
    <property type="component" value="Unassembled WGS sequence"/>
</dbReference>
<sequence>MSLEIGILNLVANYINLVTLEVSEGWTVEEFPISRGGVTNTRKIVKLILF</sequence>
<proteinExistence type="predicted"/>